<dbReference type="Proteomes" id="UP000001744">
    <property type="component" value="Unassembled WGS sequence"/>
</dbReference>
<evidence type="ECO:0000256" key="7">
    <source>
        <dbReference type="ARBA" id="ARBA00023239"/>
    </source>
</evidence>
<gene>
    <name evidence="11" type="primary">trp3</name>
    <name evidence="10" type="ORF">SJAG_02505</name>
</gene>
<dbReference type="HOGENOM" id="CLU_006493_9_3_1"/>
<dbReference type="EC" id="4.1.3.27" evidence="3"/>
<evidence type="ECO:0000313" key="10">
    <source>
        <dbReference type="EMBL" id="EEB07419.1"/>
    </source>
</evidence>
<dbReference type="UniPathway" id="UPA00035">
    <property type="reaction ID" value="UER00040"/>
</dbReference>
<evidence type="ECO:0000256" key="1">
    <source>
        <dbReference type="ARBA" id="ARBA00004873"/>
    </source>
</evidence>
<dbReference type="GO" id="GO:0000162">
    <property type="term" value="P:L-tryptophan biosynthetic process"/>
    <property type="evidence" value="ECO:0000318"/>
    <property type="project" value="GO_Central"/>
</dbReference>
<keyword evidence="7" id="KW-0456">Lyase</keyword>
<comment type="pathway">
    <text evidence="1">Amino-acid biosynthesis; L-tryptophan biosynthesis; L-tryptophan from chorismate: step 1/5.</text>
</comment>
<dbReference type="eggNOG" id="KOG1223">
    <property type="taxonomic scope" value="Eukaryota"/>
</dbReference>
<evidence type="ECO:0000313" key="12">
    <source>
        <dbReference type="Proteomes" id="UP000001744"/>
    </source>
</evidence>
<dbReference type="InterPro" id="IPR005256">
    <property type="entry name" value="Anth_synth_I_PabB"/>
</dbReference>
<dbReference type="InterPro" id="IPR005801">
    <property type="entry name" value="ADC_synthase"/>
</dbReference>
<evidence type="ECO:0000259" key="8">
    <source>
        <dbReference type="Pfam" id="PF00425"/>
    </source>
</evidence>
<dbReference type="GO" id="GO:0004049">
    <property type="term" value="F:anthranilate synthase activity"/>
    <property type="evidence" value="ECO:0007669"/>
    <property type="project" value="UniProtKB-EC"/>
</dbReference>
<dbReference type="Pfam" id="PF04715">
    <property type="entry name" value="Anth_synt_I_N"/>
    <property type="match status" value="1"/>
</dbReference>
<dbReference type="OrthoDB" id="1865897at2759"/>
<dbReference type="SUPFAM" id="SSF56322">
    <property type="entry name" value="ADC synthase"/>
    <property type="match status" value="1"/>
</dbReference>
<dbReference type="NCBIfam" id="TIGR00564">
    <property type="entry name" value="trpE_most"/>
    <property type="match status" value="1"/>
</dbReference>
<protein>
    <recommendedName>
        <fullName evidence="3">anthranilate synthase</fullName>
        <ecNumber evidence="3">4.1.3.27</ecNumber>
    </recommendedName>
</protein>
<dbReference type="PANTHER" id="PTHR11236:SF9">
    <property type="entry name" value="ANTHRANILATE SYNTHASE COMPONENT 1"/>
    <property type="match status" value="1"/>
</dbReference>
<evidence type="ECO:0000256" key="2">
    <source>
        <dbReference type="ARBA" id="ARBA00009562"/>
    </source>
</evidence>
<comment type="similarity">
    <text evidence="2">Belongs to the anthranilate synthase component I family.</text>
</comment>
<dbReference type="OMA" id="GCVGYLD"/>
<feature type="domain" description="Anthranilate synthase component I N-terminal" evidence="9">
    <location>
        <begin position="31"/>
        <end position="159"/>
    </location>
</feature>
<evidence type="ECO:0000256" key="3">
    <source>
        <dbReference type="ARBA" id="ARBA00012266"/>
    </source>
</evidence>
<dbReference type="InterPro" id="IPR015890">
    <property type="entry name" value="Chorismate_C"/>
</dbReference>
<keyword evidence="6" id="KW-0057">Aromatic amino acid biosynthesis</keyword>
<dbReference type="GeneID" id="7051132"/>
<evidence type="ECO:0000256" key="6">
    <source>
        <dbReference type="ARBA" id="ARBA00023141"/>
    </source>
</evidence>
<dbReference type="STRING" id="402676.B6K2N8"/>
<dbReference type="PRINTS" id="PR00095">
    <property type="entry name" value="ANTSNTHASEI"/>
</dbReference>
<dbReference type="JaponicusDB" id="SJAG_02505">
    <property type="gene designation" value="trp3"/>
</dbReference>
<dbReference type="Pfam" id="PF00425">
    <property type="entry name" value="Chorismate_bind"/>
    <property type="match status" value="1"/>
</dbReference>
<dbReference type="AlphaFoldDB" id="B6K2N8"/>
<keyword evidence="5" id="KW-0822">Tryptophan biosynthesis</keyword>
<keyword evidence="12" id="KW-1185">Reference proteome</keyword>
<dbReference type="EMBL" id="KE651166">
    <property type="protein sequence ID" value="EEB07419.1"/>
    <property type="molecule type" value="Genomic_DNA"/>
</dbReference>
<evidence type="ECO:0000313" key="11">
    <source>
        <dbReference type="JaponicusDB" id="SJAG_02505"/>
    </source>
</evidence>
<dbReference type="VEuPathDB" id="FungiDB:SJAG_02505"/>
<dbReference type="PANTHER" id="PTHR11236">
    <property type="entry name" value="AMINOBENZOATE/ANTHRANILATE SYNTHASE"/>
    <property type="match status" value="1"/>
</dbReference>
<evidence type="ECO:0000259" key="9">
    <source>
        <dbReference type="Pfam" id="PF04715"/>
    </source>
</evidence>
<evidence type="ECO:0000256" key="5">
    <source>
        <dbReference type="ARBA" id="ARBA00022822"/>
    </source>
</evidence>
<name>B6K2N8_SCHJY</name>
<dbReference type="InterPro" id="IPR019999">
    <property type="entry name" value="Anth_synth_I-like"/>
</dbReference>
<reference evidence="10 12" key="1">
    <citation type="journal article" date="2011" name="Science">
        <title>Comparative functional genomics of the fission yeasts.</title>
        <authorList>
            <person name="Rhind N."/>
            <person name="Chen Z."/>
            <person name="Yassour M."/>
            <person name="Thompson D.A."/>
            <person name="Haas B.J."/>
            <person name="Habib N."/>
            <person name="Wapinski I."/>
            <person name="Roy S."/>
            <person name="Lin M.F."/>
            <person name="Heiman D.I."/>
            <person name="Young S.K."/>
            <person name="Furuya K."/>
            <person name="Guo Y."/>
            <person name="Pidoux A."/>
            <person name="Chen H.M."/>
            <person name="Robbertse B."/>
            <person name="Goldberg J.M."/>
            <person name="Aoki K."/>
            <person name="Bayne E.H."/>
            <person name="Berlin A.M."/>
            <person name="Desjardins C.A."/>
            <person name="Dobbs E."/>
            <person name="Dukaj L."/>
            <person name="Fan L."/>
            <person name="FitzGerald M.G."/>
            <person name="French C."/>
            <person name="Gujja S."/>
            <person name="Hansen K."/>
            <person name="Keifenheim D."/>
            <person name="Levin J.Z."/>
            <person name="Mosher R.A."/>
            <person name="Mueller C.A."/>
            <person name="Pfiffner J."/>
            <person name="Priest M."/>
            <person name="Russ C."/>
            <person name="Smialowska A."/>
            <person name="Swoboda P."/>
            <person name="Sykes S.M."/>
            <person name="Vaughn M."/>
            <person name="Vengrova S."/>
            <person name="Yoder R."/>
            <person name="Zeng Q."/>
            <person name="Allshire R."/>
            <person name="Baulcombe D."/>
            <person name="Birren B.W."/>
            <person name="Brown W."/>
            <person name="Ekwall K."/>
            <person name="Kellis M."/>
            <person name="Leatherwood J."/>
            <person name="Levin H."/>
            <person name="Margalit H."/>
            <person name="Martienssen R."/>
            <person name="Nieduszynski C.A."/>
            <person name="Spatafora J.W."/>
            <person name="Friedman N."/>
            <person name="Dalgaard J.Z."/>
            <person name="Baumann P."/>
            <person name="Niki H."/>
            <person name="Regev A."/>
            <person name="Nusbaum C."/>
        </authorList>
    </citation>
    <scope>NUCLEOTIDE SEQUENCE [LARGE SCALE GENOMIC DNA]</scope>
    <source>
        <strain evidence="12">yFS275 / FY16936</strain>
    </source>
</reference>
<sequence length="489" mass="54893">MKIFPSLEEVKKLADEHEPTRIPVYAEMSADLITPTMAYLKLAEGKRFAYILESVTQGESISRYSFVGHSPYRIVVADGVTDPLKRLERELKEVKTISIDGLPAFCGGAVGYVSYDCIKYFEPTTVANVDLKDDLGLPEAMFFMTDDLVAFDHAYQKIKIISHVCLGMGRPVEEAYEAASFKIKMALDKLADPKIPEPVQKEVHLGYKGESNVGEEGYKGFVSTLKKHIRQGDIFQAVPSQRISRKTDLHPFNLYRHLRSVNPSPYMFFIHCDDFDIIGASPELLVKSEDGKMINHPIAGTVPRGKTKEEDEKLANELLASVKDRAEHIMLVDLARNDISRVCDLDTTNVDKLMTIEKFSHVQHLVSQVSGKLRPDKTRFDAFRSIFPAGTVSGSPKVRAMQLIYGLEGMKRHIYAGAVGCWGYKEDVMDTCIAIRTMVYKNGTLYLQAGGGIVYDSDEQAEYIETINKLKSNVTAIEEAEQYYADRQN</sequence>
<proteinExistence type="inferred from homology"/>
<dbReference type="InterPro" id="IPR006805">
    <property type="entry name" value="Anth_synth_I_N"/>
</dbReference>
<feature type="domain" description="Chorismate-utilising enzyme C-terminal" evidence="8">
    <location>
        <begin position="215"/>
        <end position="469"/>
    </location>
</feature>
<evidence type="ECO:0000256" key="4">
    <source>
        <dbReference type="ARBA" id="ARBA00022605"/>
    </source>
</evidence>
<dbReference type="Gene3D" id="3.60.120.10">
    <property type="entry name" value="Anthranilate synthase"/>
    <property type="match status" value="1"/>
</dbReference>
<organism evidence="10 12">
    <name type="scientific">Schizosaccharomyces japonicus (strain yFS275 / FY16936)</name>
    <name type="common">Fission yeast</name>
    <dbReference type="NCBI Taxonomy" id="402676"/>
    <lineage>
        <taxon>Eukaryota</taxon>
        <taxon>Fungi</taxon>
        <taxon>Dikarya</taxon>
        <taxon>Ascomycota</taxon>
        <taxon>Taphrinomycotina</taxon>
        <taxon>Schizosaccharomycetes</taxon>
        <taxon>Schizosaccharomycetales</taxon>
        <taxon>Schizosaccharomycetaceae</taxon>
        <taxon>Schizosaccharomyces</taxon>
    </lineage>
</organism>
<dbReference type="RefSeq" id="XP_002173712.1">
    <property type="nucleotide sequence ID" value="XM_002173676.2"/>
</dbReference>
<keyword evidence="4" id="KW-0028">Amino-acid biosynthesis</keyword>
<accession>B6K2N8</accession>